<evidence type="ECO:0000313" key="8">
    <source>
        <dbReference type="EMBL" id="BBI31508.1"/>
    </source>
</evidence>
<dbReference type="EMBL" id="AP019400">
    <property type="protein sequence ID" value="BBI31508.1"/>
    <property type="molecule type" value="Genomic_DNA"/>
</dbReference>
<evidence type="ECO:0000313" key="9">
    <source>
        <dbReference type="Proteomes" id="UP000289856"/>
    </source>
</evidence>
<evidence type="ECO:0000256" key="1">
    <source>
        <dbReference type="ARBA" id="ARBA00001255"/>
    </source>
</evidence>
<dbReference type="KEGG" id="cohn:KCTCHS21_09070"/>
<dbReference type="GO" id="GO:0004557">
    <property type="term" value="F:alpha-galactosidase activity"/>
    <property type="evidence" value="ECO:0007669"/>
    <property type="project" value="UniProtKB-EC"/>
</dbReference>
<gene>
    <name evidence="8" type="primary">glaB</name>
    <name evidence="8" type="ORF">KCTCHS21_09070</name>
</gene>
<feature type="domain" description="Right handed beta helix" evidence="6">
    <location>
        <begin position="404"/>
        <end position="537"/>
    </location>
</feature>
<dbReference type="InterPro" id="IPR056441">
    <property type="entry name" value="Beta-barrel_GLAA-B_II"/>
</dbReference>
<dbReference type="SMART" id="SM00710">
    <property type="entry name" value="PbH1"/>
    <property type="match status" value="4"/>
</dbReference>
<keyword evidence="3" id="KW-0677">Repeat</keyword>
<dbReference type="InterPro" id="IPR006626">
    <property type="entry name" value="PbH1"/>
</dbReference>
<dbReference type="Pfam" id="PF13229">
    <property type="entry name" value="Beta_helix"/>
    <property type="match status" value="1"/>
</dbReference>
<evidence type="ECO:0000256" key="2">
    <source>
        <dbReference type="ARBA" id="ARBA00001271"/>
    </source>
</evidence>
<dbReference type="RefSeq" id="WP_130605363.1">
    <property type="nucleotide sequence ID" value="NZ_AP019400.1"/>
</dbReference>
<dbReference type="SUPFAM" id="SSF51126">
    <property type="entry name" value="Pectin lyase-like"/>
    <property type="match status" value="1"/>
</dbReference>
<accession>A0A3T1D0B1</accession>
<reference evidence="8 9" key="1">
    <citation type="submission" date="2019-01" db="EMBL/GenBank/DDBJ databases">
        <title>Complete genome sequence of Cohnella hallensis HS21 isolated from Korean fir (Abies koreana) rhizospheric soil.</title>
        <authorList>
            <person name="Jiang L."/>
            <person name="Kang S.W."/>
            <person name="Kim S."/>
            <person name="Jung J."/>
            <person name="Kim C.Y."/>
            <person name="Kim D.H."/>
            <person name="Kim S.W."/>
            <person name="Lee J."/>
        </authorList>
    </citation>
    <scope>NUCLEOTIDE SEQUENCE [LARGE SCALE GENOMIC DNA]</scope>
    <source>
        <strain evidence="8 9">HS21</strain>
    </source>
</reference>
<evidence type="ECO:0000259" key="6">
    <source>
        <dbReference type="Pfam" id="PF13229"/>
    </source>
</evidence>
<evidence type="ECO:0000259" key="7">
    <source>
        <dbReference type="Pfam" id="PF23764"/>
    </source>
</evidence>
<comment type="catalytic activity">
    <reaction evidence="1">
        <text>Hydrolysis of terminal, non-reducing alpha-D-galactose residues in alpha-D-galactosides, including galactose oligosaccharides, galactomannans and galactolipids.</text>
        <dbReference type="EC" id="3.2.1.22"/>
    </reaction>
</comment>
<dbReference type="AlphaFoldDB" id="A0A3T1D0B1"/>
<dbReference type="Gene3D" id="2.160.20.10">
    <property type="entry name" value="Single-stranded right-handed beta-helix, Pectin lyase-like"/>
    <property type="match status" value="2"/>
</dbReference>
<keyword evidence="5" id="KW-0326">Glycosidase</keyword>
<organism evidence="8 9">
    <name type="scientific">Cohnella abietis</name>
    <dbReference type="NCBI Taxonomy" id="2507935"/>
    <lineage>
        <taxon>Bacteria</taxon>
        <taxon>Bacillati</taxon>
        <taxon>Bacillota</taxon>
        <taxon>Bacilli</taxon>
        <taxon>Bacillales</taxon>
        <taxon>Paenibacillaceae</taxon>
        <taxon>Cohnella</taxon>
    </lineage>
</organism>
<evidence type="ECO:0000256" key="4">
    <source>
        <dbReference type="ARBA" id="ARBA00022801"/>
    </source>
</evidence>
<protein>
    <submittedName>
        <fullName evidence="8">Alpha-1,3-galactosidase B</fullName>
    </submittedName>
</protein>
<comment type="catalytic activity">
    <reaction evidence="2">
        <text>Hydrolysis of terminal, non-reducing branched (1-&gt;3)-alpha-D-galactosidic residues, producing free D-galactose.</text>
        <dbReference type="EC" id="3.2.1.n1"/>
    </reaction>
</comment>
<sequence>MSGIWDATAFGIEPDTGADVTDRIRLFVQEGLANGAHTFQFKPGRYDIADDKAIHDWEAFMVGQGNWDLNENTDQKNVLIHVDGVERIVLDFHGSSLIFHGLIQPFSFKGCKEVVLRNVFIDWAIPLFAQGEIVSVNSSGMDIQFESEYPVQSGVPIAAMLSYAPESPHPLLGKIDWFHVVESTELIAPQKLRVILKEQARSRMVEKDGRAAPVVGMHLLVRHLMNYKAAFLFYQCDRVVMDRVTIYAVPGMGVIGHGCGDVTMHRLRIARKPGSNRVMSVNADATHFIGCFGTIEFDDCLFEGMGDDATNVHGFYYSIRGISKDRELICRINTDIQSEYPEIPAVGDVIEFTRRTTLKPYKTLTVSGVEVFPSGEIVLSFNKDLPEGLEVWDLLANVSRMASLRFRNSIVRNNRARAILVQTRDVIISDNTFDHCTGTAIHVNCAEGWKESVCTDNVTVTRNQFLSCGLGAGAYKQASALVLMTESESSEGGVHRNFTFTDNFIYGNGVTGIDLSSLSGGLVRGNRFKAVSEAVRIHSETCEQIVVE</sequence>
<dbReference type="InterPro" id="IPR011050">
    <property type="entry name" value="Pectin_lyase_fold/virulence"/>
</dbReference>
<feature type="domain" description="GLAA-B beta-barrel" evidence="7">
    <location>
        <begin position="345"/>
        <end position="395"/>
    </location>
</feature>
<dbReference type="OrthoDB" id="9807299at2"/>
<evidence type="ECO:0000256" key="3">
    <source>
        <dbReference type="ARBA" id="ARBA00022737"/>
    </source>
</evidence>
<keyword evidence="9" id="KW-1185">Reference proteome</keyword>
<name>A0A3T1D0B1_9BACL</name>
<proteinExistence type="predicted"/>
<dbReference type="Pfam" id="PF23764">
    <property type="entry name" value="Beta-barrel_GLAA-B_II"/>
    <property type="match status" value="1"/>
</dbReference>
<dbReference type="InterPro" id="IPR012334">
    <property type="entry name" value="Pectin_lyas_fold"/>
</dbReference>
<dbReference type="Proteomes" id="UP000289856">
    <property type="component" value="Chromosome"/>
</dbReference>
<evidence type="ECO:0000256" key="5">
    <source>
        <dbReference type="ARBA" id="ARBA00023295"/>
    </source>
</evidence>
<keyword evidence="4" id="KW-0378">Hydrolase</keyword>
<dbReference type="InterPro" id="IPR039448">
    <property type="entry name" value="Beta_helix"/>
</dbReference>